<accession>A0A3B0TE70</accession>
<reference evidence="1" key="1">
    <citation type="submission" date="2018-06" db="EMBL/GenBank/DDBJ databases">
        <authorList>
            <person name="Zhirakovskaya E."/>
        </authorList>
    </citation>
    <scope>NUCLEOTIDE SEQUENCE</scope>
</reference>
<gene>
    <name evidence="1" type="ORF">MNBD_BACTEROID05-1234</name>
</gene>
<proteinExistence type="predicted"/>
<organism evidence="1">
    <name type="scientific">hydrothermal vent metagenome</name>
    <dbReference type="NCBI Taxonomy" id="652676"/>
    <lineage>
        <taxon>unclassified sequences</taxon>
        <taxon>metagenomes</taxon>
        <taxon>ecological metagenomes</taxon>
    </lineage>
</organism>
<sequence>MRQINKIGIPIVLMFLIFSFTKCKTQNVDQKIPFRISEKVYFYWVGGRKGSSGTTIIIKGVQETTNLYFPNIYFQNHKYDLKNELNDDGFTLTANVSELVKAGLKMDADPAGEYGNTPPVTKKIPFDLAQNEAVLVYAISGKNYYHKITGIKQLETVKYP</sequence>
<name>A0A3B0TE70_9ZZZZ</name>
<protein>
    <submittedName>
        <fullName evidence="1">Uncharacterized protein</fullName>
    </submittedName>
</protein>
<dbReference type="EMBL" id="UOEN01000034">
    <property type="protein sequence ID" value="VAW11627.1"/>
    <property type="molecule type" value="Genomic_DNA"/>
</dbReference>
<evidence type="ECO:0000313" key="1">
    <source>
        <dbReference type="EMBL" id="VAW11627.1"/>
    </source>
</evidence>
<dbReference type="AlphaFoldDB" id="A0A3B0TE70"/>